<protein>
    <submittedName>
        <fullName evidence="2">Uncharacterized protein</fullName>
    </submittedName>
</protein>
<proteinExistence type="predicted"/>
<dbReference type="AlphaFoldDB" id="A0A5C4N6F7"/>
<comment type="caution">
    <text evidence="2">The sequence shown here is derived from an EMBL/GenBank/DDBJ whole genome shotgun (WGS) entry which is preliminary data.</text>
</comment>
<keyword evidence="3" id="KW-1185">Reference proteome</keyword>
<organism evidence="2 3">
    <name type="scientific">Rubellimicrobium roseum</name>
    <dbReference type="NCBI Taxonomy" id="687525"/>
    <lineage>
        <taxon>Bacteria</taxon>
        <taxon>Pseudomonadati</taxon>
        <taxon>Pseudomonadota</taxon>
        <taxon>Alphaproteobacteria</taxon>
        <taxon>Rhodobacterales</taxon>
        <taxon>Roseobacteraceae</taxon>
        <taxon>Rubellimicrobium</taxon>
    </lineage>
</organism>
<dbReference type="OrthoDB" id="7867986at2"/>
<dbReference type="Proteomes" id="UP000305709">
    <property type="component" value="Unassembled WGS sequence"/>
</dbReference>
<evidence type="ECO:0000256" key="1">
    <source>
        <dbReference type="SAM" id="MobiDB-lite"/>
    </source>
</evidence>
<dbReference type="EMBL" id="VDFV01000077">
    <property type="protein sequence ID" value="TNC60674.1"/>
    <property type="molecule type" value="Genomic_DNA"/>
</dbReference>
<dbReference type="RefSeq" id="WP_139083821.1">
    <property type="nucleotide sequence ID" value="NZ_VDFV01000077.1"/>
</dbReference>
<name>A0A5C4N6F7_9RHOB</name>
<evidence type="ECO:0000313" key="2">
    <source>
        <dbReference type="EMBL" id="TNC60674.1"/>
    </source>
</evidence>
<feature type="region of interest" description="Disordered" evidence="1">
    <location>
        <begin position="1"/>
        <end position="45"/>
    </location>
</feature>
<accession>A0A5C4N6F7</accession>
<evidence type="ECO:0000313" key="3">
    <source>
        <dbReference type="Proteomes" id="UP000305709"/>
    </source>
</evidence>
<reference evidence="2 3" key="1">
    <citation type="submission" date="2019-06" db="EMBL/GenBank/DDBJ databases">
        <authorList>
            <person name="Jiang L."/>
        </authorList>
    </citation>
    <scope>NUCLEOTIDE SEQUENCE [LARGE SCALE GENOMIC DNA]</scope>
    <source>
        <strain evidence="2 3">YIM 48858</strain>
    </source>
</reference>
<feature type="compositionally biased region" description="Polar residues" evidence="1">
    <location>
        <begin position="1"/>
        <end position="21"/>
    </location>
</feature>
<gene>
    <name evidence="2" type="ORF">FHG71_21890</name>
</gene>
<sequence length="204" mass="22550">MTTKAQMAANQRNSEASSGPRTPQGRATAARNARRHGATGAPSPTTVADWYRVITDNPRALPSDLLRSDAETSLALALADAEARLCAAAAALDVHRTDPLAKFRDLQLDSMFEEVAETLRLEAAEFGPTKKRLNTLTQLAKRKARFESKMQNGADKEGRLLHRYLREAQSRRDRAFSDWIAHLSERRSLSPNQGAAWSEARDPV</sequence>